<dbReference type="Proteomes" id="UP000297014">
    <property type="component" value="Unassembled WGS sequence"/>
</dbReference>
<organism evidence="1 2">
    <name type="scientific">Alkalihalobacillus alcalophilus ATCC 27647 = CGMCC 1.3604</name>
    <dbReference type="NCBI Taxonomy" id="1218173"/>
    <lineage>
        <taxon>Bacteria</taxon>
        <taxon>Bacillati</taxon>
        <taxon>Bacillota</taxon>
        <taxon>Bacilli</taxon>
        <taxon>Bacillales</taxon>
        <taxon>Bacillaceae</taxon>
        <taxon>Alkalihalobacillus</taxon>
    </lineage>
</organism>
<name>A0A4S4K1V2_ALKAL</name>
<accession>A0A4S4K1V2</accession>
<dbReference type="EMBL" id="JALP01000085">
    <property type="protein sequence ID" value="THG91160.1"/>
    <property type="molecule type" value="Genomic_DNA"/>
</dbReference>
<protein>
    <submittedName>
        <fullName evidence="1">Uncharacterized protein</fullName>
    </submittedName>
</protein>
<reference evidence="1 2" key="1">
    <citation type="submission" date="2014-01" db="EMBL/GenBank/DDBJ databases">
        <title>Draft genome sequencing of Bacillus alcalophilus CGMCC 1.3604.</title>
        <authorList>
            <person name="Yang J."/>
            <person name="Diao L."/>
            <person name="Yang S."/>
        </authorList>
    </citation>
    <scope>NUCLEOTIDE SEQUENCE [LARGE SCALE GENOMIC DNA]</scope>
    <source>
        <strain evidence="1 2">CGMCC 1.3604</strain>
    </source>
</reference>
<proteinExistence type="predicted"/>
<evidence type="ECO:0000313" key="1">
    <source>
        <dbReference type="EMBL" id="THG91160.1"/>
    </source>
</evidence>
<sequence>MFNEPKLNSVPVTTRILLGFVERVIDGNGTKLNLI</sequence>
<comment type="caution">
    <text evidence="1">The sequence shown here is derived from an EMBL/GenBank/DDBJ whole genome shotgun (WGS) entry which is preliminary data.</text>
</comment>
<evidence type="ECO:0000313" key="2">
    <source>
        <dbReference type="Proteomes" id="UP000297014"/>
    </source>
</evidence>
<dbReference type="AlphaFoldDB" id="A0A4S4K1V2"/>
<gene>
    <name evidence="1" type="ORF">AJ85_06415</name>
</gene>